<dbReference type="InterPro" id="IPR029751">
    <property type="entry name" value="Ribosomal_L25_dom"/>
</dbReference>
<comment type="caution">
    <text evidence="8">The sequence shown here is derived from an EMBL/GenBank/DDBJ whole genome shotgun (WGS) entry which is preliminary data.</text>
</comment>
<gene>
    <name evidence="5 8" type="primary">rplY</name>
    <name evidence="5" type="synonym">ctc</name>
    <name evidence="8" type="ORF">GMLC_15540</name>
</gene>
<dbReference type="Gene3D" id="2.170.120.20">
    <property type="entry name" value="Ribosomal protein L25, beta domain"/>
    <property type="match status" value="1"/>
</dbReference>
<sequence>MSKQVLNVELREQTGKGISRRLRAAGRVPAVVYGKGIEPVAVSLNQRELSEAIAGVGGRNHILTVNGAGELNGANVIVADLLVDSLKGTPRHVDLHKVNLADKVKVHVQLRLTGTSAGVKAGGFLDFALHEVEVECLPVHIPEAIKVDVTELLVGHTLHVSDVVAPVGTVILNDPKAPVVSILGRKGGEGEEAAV</sequence>
<evidence type="ECO:0000256" key="3">
    <source>
        <dbReference type="ARBA" id="ARBA00022980"/>
    </source>
</evidence>
<accession>A0A6V8N5W8</accession>
<keyword evidence="9" id="KW-1185">Reference proteome</keyword>
<evidence type="ECO:0000256" key="4">
    <source>
        <dbReference type="ARBA" id="ARBA00023274"/>
    </source>
</evidence>
<evidence type="ECO:0000256" key="2">
    <source>
        <dbReference type="ARBA" id="ARBA00022884"/>
    </source>
</evidence>
<dbReference type="InterPro" id="IPR037121">
    <property type="entry name" value="Ribosomal_bL25_C"/>
</dbReference>
<dbReference type="InterPro" id="IPR020930">
    <property type="entry name" value="Ribosomal_uL5_bac-type"/>
</dbReference>
<evidence type="ECO:0000313" key="9">
    <source>
        <dbReference type="Proteomes" id="UP000587586"/>
    </source>
</evidence>
<dbReference type="AlphaFoldDB" id="A0A6V8N5W8"/>
<dbReference type="SUPFAM" id="SSF50715">
    <property type="entry name" value="Ribosomal protein L25-like"/>
    <property type="match status" value="1"/>
</dbReference>
<comment type="subunit">
    <text evidence="5">Part of the 50S ribosomal subunit; part of the 5S rRNA/L5/L18/L25 subcomplex. Contacts the 5S rRNA. Binds to the 5S rRNA independently of L5 and L18.</text>
</comment>
<dbReference type="GO" id="GO:0022625">
    <property type="term" value="C:cytosolic large ribosomal subunit"/>
    <property type="evidence" value="ECO:0007669"/>
    <property type="project" value="TreeGrafter"/>
</dbReference>
<dbReference type="Pfam" id="PF01386">
    <property type="entry name" value="Ribosomal_L25p"/>
    <property type="match status" value="1"/>
</dbReference>
<dbReference type="GO" id="GO:0008097">
    <property type="term" value="F:5S rRNA binding"/>
    <property type="evidence" value="ECO:0007669"/>
    <property type="project" value="InterPro"/>
</dbReference>
<dbReference type="NCBIfam" id="TIGR00731">
    <property type="entry name" value="bL25_bact_ctc"/>
    <property type="match status" value="1"/>
</dbReference>
<keyword evidence="3 5" id="KW-0689">Ribosomal protein</keyword>
<dbReference type="HAMAP" id="MF_01334">
    <property type="entry name" value="Ribosomal_bL25_CTC"/>
    <property type="match status" value="1"/>
</dbReference>
<evidence type="ECO:0000256" key="1">
    <source>
        <dbReference type="ARBA" id="ARBA00022730"/>
    </source>
</evidence>
<comment type="similarity">
    <text evidence="5">Belongs to the bacterial ribosomal protein bL25 family. CTC subfamily.</text>
</comment>
<feature type="domain" description="Large ribosomal subunit protein bL25 beta" evidence="7">
    <location>
        <begin position="103"/>
        <end position="184"/>
    </location>
</feature>
<keyword evidence="4 5" id="KW-0687">Ribonucleoprotein</keyword>
<dbReference type="InterPro" id="IPR001021">
    <property type="entry name" value="Ribosomal_bL25_long"/>
</dbReference>
<comment type="function">
    <text evidence="5">This is one of the proteins that binds to the 5S RNA in the ribosome where it forms part of the central protuberance.</text>
</comment>
<dbReference type="CDD" id="cd00495">
    <property type="entry name" value="Ribosomal_L25_TL5_CTC"/>
    <property type="match status" value="1"/>
</dbReference>
<reference evidence="9" key="1">
    <citation type="submission" date="2020-06" db="EMBL/GenBank/DDBJ databases">
        <title>Draft genomic sequecing of Geomonas sp. Red745.</title>
        <authorList>
            <person name="Itoh H."/>
            <person name="Xu Z.X."/>
            <person name="Ushijima N."/>
            <person name="Masuda Y."/>
            <person name="Shiratori Y."/>
            <person name="Senoo K."/>
        </authorList>
    </citation>
    <scope>NUCLEOTIDE SEQUENCE [LARGE SCALE GENOMIC DNA]</scope>
    <source>
        <strain evidence="9">Red745</strain>
    </source>
</reference>
<dbReference type="RefSeq" id="WP_183360507.1">
    <property type="nucleotide sequence ID" value="NZ_BLXZ01000003.1"/>
</dbReference>
<name>A0A6V8N5W8_9BACT</name>
<dbReference type="PANTHER" id="PTHR33284">
    <property type="entry name" value="RIBOSOMAL PROTEIN L25/GLN-TRNA SYNTHETASE, ANTI-CODON-BINDING DOMAIN-CONTAINING PROTEIN"/>
    <property type="match status" value="1"/>
</dbReference>
<dbReference type="InterPro" id="IPR020056">
    <property type="entry name" value="Rbsml_bL25/Gln-tRNA_synth_N"/>
</dbReference>
<dbReference type="Proteomes" id="UP000587586">
    <property type="component" value="Unassembled WGS sequence"/>
</dbReference>
<dbReference type="EMBL" id="BLXZ01000003">
    <property type="protein sequence ID" value="GFO67975.1"/>
    <property type="molecule type" value="Genomic_DNA"/>
</dbReference>
<protein>
    <recommendedName>
        <fullName evidence="5">Large ribosomal subunit protein bL25</fullName>
    </recommendedName>
    <alternativeName>
        <fullName evidence="5">General stress protein CTC</fullName>
    </alternativeName>
</protein>
<dbReference type="GO" id="GO:0003735">
    <property type="term" value="F:structural constituent of ribosome"/>
    <property type="evidence" value="ECO:0007669"/>
    <property type="project" value="InterPro"/>
</dbReference>
<evidence type="ECO:0000259" key="6">
    <source>
        <dbReference type="Pfam" id="PF01386"/>
    </source>
</evidence>
<dbReference type="InterPro" id="IPR020057">
    <property type="entry name" value="Ribosomal_bL25_b-dom"/>
</dbReference>
<proteinExistence type="inferred from homology"/>
<feature type="domain" description="Large ribosomal subunit protein bL25 L25" evidence="6">
    <location>
        <begin position="6"/>
        <end position="95"/>
    </location>
</feature>
<dbReference type="PANTHER" id="PTHR33284:SF1">
    <property type="entry name" value="RIBOSOMAL PROTEIN L25_GLN-TRNA SYNTHETASE, ANTI-CODON-BINDING DOMAIN-CONTAINING PROTEIN"/>
    <property type="match status" value="1"/>
</dbReference>
<dbReference type="Pfam" id="PF14693">
    <property type="entry name" value="Ribosomal_TL5_C"/>
    <property type="match status" value="1"/>
</dbReference>
<evidence type="ECO:0000313" key="8">
    <source>
        <dbReference type="EMBL" id="GFO67975.1"/>
    </source>
</evidence>
<organism evidence="8 9">
    <name type="scientific">Geomonas limicola</name>
    <dbReference type="NCBI Taxonomy" id="2740186"/>
    <lineage>
        <taxon>Bacteria</taxon>
        <taxon>Pseudomonadati</taxon>
        <taxon>Thermodesulfobacteriota</taxon>
        <taxon>Desulfuromonadia</taxon>
        <taxon>Geobacterales</taxon>
        <taxon>Geobacteraceae</taxon>
        <taxon>Geomonas</taxon>
    </lineage>
</organism>
<dbReference type="Gene3D" id="2.40.240.10">
    <property type="entry name" value="Ribosomal Protein L25, Chain P"/>
    <property type="match status" value="1"/>
</dbReference>
<dbReference type="InterPro" id="IPR011035">
    <property type="entry name" value="Ribosomal_bL25/Gln-tRNA_synth"/>
</dbReference>
<evidence type="ECO:0000259" key="7">
    <source>
        <dbReference type="Pfam" id="PF14693"/>
    </source>
</evidence>
<keyword evidence="2 5" id="KW-0694">RNA-binding</keyword>
<keyword evidence="1 5" id="KW-0699">rRNA-binding</keyword>
<dbReference type="GO" id="GO:0006412">
    <property type="term" value="P:translation"/>
    <property type="evidence" value="ECO:0007669"/>
    <property type="project" value="UniProtKB-UniRule"/>
</dbReference>
<evidence type="ECO:0000256" key="5">
    <source>
        <dbReference type="HAMAP-Rule" id="MF_01334"/>
    </source>
</evidence>